<dbReference type="EMBL" id="FWFK01000003">
    <property type="protein sequence ID" value="SLN38963.1"/>
    <property type="molecule type" value="Genomic_DNA"/>
</dbReference>
<gene>
    <name evidence="2" type="ORF">ROJ8625_01813</name>
</gene>
<evidence type="ECO:0008006" key="4">
    <source>
        <dbReference type="Google" id="ProtNLM"/>
    </source>
</evidence>
<dbReference type="PROSITE" id="PS51257">
    <property type="entry name" value="PROKAR_LIPOPROTEIN"/>
    <property type="match status" value="1"/>
</dbReference>
<evidence type="ECO:0000313" key="3">
    <source>
        <dbReference type="Proteomes" id="UP000193570"/>
    </source>
</evidence>
<name>A0A1X6Z2X2_9RHOB</name>
<keyword evidence="3" id="KW-1185">Reference proteome</keyword>
<dbReference type="InterPro" id="IPR046705">
    <property type="entry name" value="DUF6778"/>
</dbReference>
<protein>
    <recommendedName>
        <fullName evidence="4">Lipoprotein</fullName>
    </recommendedName>
</protein>
<feature type="chain" id="PRO_5012710719" description="Lipoprotein" evidence="1">
    <location>
        <begin position="18"/>
        <end position="213"/>
    </location>
</feature>
<evidence type="ECO:0000256" key="1">
    <source>
        <dbReference type="SAM" id="SignalP"/>
    </source>
</evidence>
<proteinExistence type="predicted"/>
<organism evidence="2 3">
    <name type="scientific">Roseivivax jejudonensis</name>
    <dbReference type="NCBI Taxonomy" id="1529041"/>
    <lineage>
        <taxon>Bacteria</taxon>
        <taxon>Pseudomonadati</taxon>
        <taxon>Pseudomonadota</taxon>
        <taxon>Alphaproteobacteria</taxon>
        <taxon>Rhodobacterales</taxon>
        <taxon>Roseobacteraceae</taxon>
        <taxon>Roseivivax</taxon>
    </lineage>
</organism>
<evidence type="ECO:0000313" key="2">
    <source>
        <dbReference type="EMBL" id="SLN38963.1"/>
    </source>
</evidence>
<dbReference type="Pfam" id="PF20569">
    <property type="entry name" value="DUF6778"/>
    <property type="match status" value="1"/>
</dbReference>
<sequence length="213" mass="22521">MSTVLKSLALVLCFGVAACGSVETASRASVNHDLATSAAIQPRALSLTQFRVEVPEHLRVSELNAYLPSGDIVWRGDPAGDRHAQVKAIFEAGLSQAQARMAAGTPVAATVTVRRFHALSEKARYTTGGVHHMVFDIALTDPATGVPLGPVRTVTTDLVAFGGNKAIKADARGETQKVRITRHLGQAVTEELTQPGGHQNARLGLIQAMNRGL</sequence>
<feature type="signal peptide" evidence="1">
    <location>
        <begin position="1"/>
        <end position="17"/>
    </location>
</feature>
<dbReference type="AlphaFoldDB" id="A0A1X6Z2X2"/>
<accession>A0A1X6Z2X2</accession>
<reference evidence="2 3" key="1">
    <citation type="submission" date="2017-03" db="EMBL/GenBank/DDBJ databases">
        <authorList>
            <person name="Afonso C.L."/>
            <person name="Miller P.J."/>
            <person name="Scott M.A."/>
            <person name="Spackman E."/>
            <person name="Goraichik I."/>
            <person name="Dimitrov K.M."/>
            <person name="Suarez D.L."/>
            <person name="Swayne D.E."/>
        </authorList>
    </citation>
    <scope>NUCLEOTIDE SEQUENCE [LARGE SCALE GENOMIC DNA]</scope>
    <source>
        <strain evidence="2 3">CECT 8625</strain>
    </source>
</reference>
<keyword evidence="1" id="KW-0732">Signal</keyword>
<dbReference type="Proteomes" id="UP000193570">
    <property type="component" value="Unassembled WGS sequence"/>
</dbReference>
<dbReference type="OrthoDB" id="7836640at2"/>
<dbReference type="RefSeq" id="WP_085791540.1">
    <property type="nucleotide sequence ID" value="NZ_FWFK01000003.1"/>
</dbReference>